<sequence>MEVSFDAIWTTFQNIIHRKSPYCQKHINMDQNLHMEYDTDEEEEFSRSSTQSDYDKRDDPGGMDSSTSTHDIQSGRSEKETIIAQDMDKSVSSVSSSSLSDLDSSILQSPITHRPSYPAIHALHQPPSRESIAKSDGLTLISASSSTSPNNREFVEVLSHSPKIGLTTLTSASSITPLCIIGRGGFGEVLLVDVHDKGVDFPCVLKKMIYVGSLDLVRMCRKEFKIQRKLYENCRNRIPYPIFILDLLDKEFNGSFGFIMEYCAGGSVKEFNRRWCIKNVSFLKDSSSDLASFPHRFDPMTLDPLKVSALCVEIIECLDDVFKANPRFIHRDIKPENFLIKVDRKSSECTAVLSDHGLALIKRSVTLGYFYSESSSTGVSQSSKSSTNHVLCGTFGYDSFEALQGMHSQKSDAYSLGITILALFQCCNPFYEMRLLQNASSPTEFVGKLLKLLSEGIGPKLSSSPLFDSILTINSGEFEPVYSCLNEIFEGLTTLEVAKRMSVHEACEKVQSIKPLLPKIGEGWECPSIGDIVKAQLAKYGGYRGYIVEKESEGIKESDGTVSSTSIPSERQSEREAKTTGSISSVSKEEDLRRIVEEEKKKREELKTDDVKMKEFELKSLIMSIKRTESQPAITSLYKESYPRLKAIFDEFASSSPSAITSNIDLFELCFECLSLFVKHKVTKGDGTLKEDKDDIEVILDRYSINNINDIFLPSMIRVENILRVKEEEEEEEEEGGIGTDDVGVNSITMLLFRIIGIATCVEMTELLLSPTILPQISSLLSKMFILGLSKKFEDSFIEDILQTCRNIAFAKDDPTKNSLLSFLLPHILPWMKKYPDKKFFFLWTNTLKNITNDKDNTDPHKYRSSQLWFVFHPVLDVIKDTASKGITFDDDAVIRCLCFFANLSCIPSQAVEVHDCIKDGLLDGWFEMIKKKSEEGKDDGNRGIKYSFRLISMFSTVPSLVPHISPKYDTNMVWCKNNGAFYEDYTIYIGNCYPSLKKWSELVGSIKKCPDSESTSKLYHEHRDEILSVFLKIQSNSEIKEHKREIVLGVQCLRWFVGHFISENDIYLPIPDLNDLIDTFIDHLSRYEEVLEGDVDGEYCGICINYSGLVQDKWDSFLPKISPTLQRILERGSKEKLGGDVAPRLLKTIKNISNSPSSSTRSSILTLIKPYIRDWLRIYNDSECYGYWMLILSFITLSSDDSTPNKSMCSEAWPLFHPVLDVVKREFVGDKIVGDNHERVLCFFSDLCCDPSHAVEVYDNVKDLLDGWFTVIKRKHHDWGIKHWFHLISMFSTVPSLVPFISSKYDVNMEWCYQNCGLNEDYTRYHENRNLTLWFLKLVGKIKKGSDIESTSKLYMERRNELMSVFHAYDTNNMITDHKREIILCSQCLQWFVCHNISGNSIFLPIPDLNDLIDTFIDHLSRCEEVLEGDVDEEYCGICVNYSGLVQDKWDSFLPKISPTFQRILERGSKEKLGGGVALNLLKTLRNISMSPSSSTRSSILTLIKPYIRDWLRIYNDSKCYGRWMFILSKITLSSDDSTPNKSLCSEAWPLFHPILDVVKREFVGDKIVGDYHEWVLLFFSHLCCNPSHAVEVYDNVKDLLELWFTVIKNEEHDLGIEYWSYLISMLSTVPSLVPHISPKYDAYMEWCKNNGGRYDDYSRYLVNCYPSLKKWSELVEFIEICPDPELTSKLYHEHRDDILSVFLAFQAKSEIEENKREIVLCVQCLDEFVRHDISENDIYLPILDLNDLIDTFIGHLSRCEEVLEGDVDEEYCWICVCYTHKVKDKWDSFLPKISPTFQRILERGSKEKLGGDVAQCLLMTLRNISNSPSSSTRSSILTLIKPYIRDWLRIYNDSECYGQWMVILSFITLSSDDSTPNKSMCSEAWPLFHPVLNVVKREFVGDKIVEDEHEWVLFFFSNLCYDPPHAVEVFDNIKYLLEGWFKAIQSKRAGYGIPILSRLISMFSSVPSLVLQISPRFDSAMKWCNENGRIEDLLRLKLIEADDEFLDLIKVKSKDLKEKEEKDEEEAFCTIFDNDYQRFVDNCKFEGEK</sequence>
<keyword evidence="7" id="KW-1185">Reference proteome</keyword>
<dbReference type="Proteomes" id="UP001057375">
    <property type="component" value="Unassembled WGS sequence"/>
</dbReference>
<dbReference type="EMBL" id="BQXS01012581">
    <property type="protein sequence ID" value="GKT25339.1"/>
    <property type="molecule type" value="Genomic_DNA"/>
</dbReference>
<evidence type="ECO:0000256" key="1">
    <source>
        <dbReference type="ARBA" id="ARBA00022741"/>
    </source>
</evidence>
<evidence type="ECO:0000256" key="3">
    <source>
        <dbReference type="PROSITE-ProRule" id="PRU10141"/>
    </source>
</evidence>
<gene>
    <name evidence="6" type="ORF">ADUPG1_013007</name>
</gene>
<evidence type="ECO:0000313" key="7">
    <source>
        <dbReference type="Proteomes" id="UP001057375"/>
    </source>
</evidence>
<feature type="compositionally biased region" description="Polar residues" evidence="4">
    <location>
        <begin position="560"/>
        <end position="570"/>
    </location>
</feature>
<dbReference type="SUPFAM" id="SSF48371">
    <property type="entry name" value="ARM repeat"/>
    <property type="match status" value="2"/>
</dbReference>
<dbReference type="InterPro" id="IPR016024">
    <property type="entry name" value="ARM-type_fold"/>
</dbReference>
<evidence type="ECO:0000313" key="6">
    <source>
        <dbReference type="EMBL" id="GKT25339.1"/>
    </source>
</evidence>
<dbReference type="InterPro" id="IPR017441">
    <property type="entry name" value="Protein_kinase_ATP_BS"/>
</dbReference>
<evidence type="ECO:0000256" key="2">
    <source>
        <dbReference type="ARBA" id="ARBA00022840"/>
    </source>
</evidence>
<feature type="compositionally biased region" description="Polar residues" evidence="4">
    <location>
        <begin position="64"/>
        <end position="75"/>
    </location>
</feature>
<keyword evidence="2 3" id="KW-0067">ATP-binding</keyword>
<dbReference type="InterPro" id="IPR011009">
    <property type="entry name" value="Kinase-like_dom_sf"/>
</dbReference>
<feature type="region of interest" description="Disordered" evidence="4">
    <location>
        <begin position="38"/>
        <end position="77"/>
    </location>
</feature>
<evidence type="ECO:0000256" key="4">
    <source>
        <dbReference type="SAM" id="MobiDB-lite"/>
    </source>
</evidence>
<dbReference type="Gene3D" id="1.10.510.10">
    <property type="entry name" value="Transferase(Phosphotransferase) domain 1"/>
    <property type="match status" value="1"/>
</dbReference>
<dbReference type="InterPro" id="IPR008271">
    <property type="entry name" value="Ser/Thr_kinase_AS"/>
</dbReference>
<proteinExistence type="predicted"/>
<protein>
    <recommendedName>
        <fullName evidence="5">Protein kinase domain-containing protein</fullName>
    </recommendedName>
</protein>
<dbReference type="PROSITE" id="PS50011">
    <property type="entry name" value="PROTEIN_KINASE_DOM"/>
    <property type="match status" value="1"/>
</dbReference>
<organism evidence="6 7">
    <name type="scientific">Aduncisulcus paluster</name>
    <dbReference type="NCBI Taxonomy" id="2918883"/>
    <lineage>
        <taxon>Eukaryota</taxon>
        <taxon>Metamonada</taxon>
        <taxon>Carpediemonas-like organisms</taxon>
        <taxon>Aduncisulcus</taxon>
    </lineage>
</organism>
<feature type="domain" description="Protein kinase" evidence="5">
    <location>
        <begin position="175"/>
        <end position="517"/>
    </location>
</feature>
<comment type="caution">
    <text evidence="6">The sequence shown here is derived from an EMBL/GenBank/DDBJ whole genome shotgun (WGS) entry which is preliminary data.</text>
</comment>
<dbReference type="InterPro" id="IPR000719">
    <property type="entry name" value="Prot_kinase_dom"/>
</dbReference>
<keyword evidence="1 3" id="KW-0547">Nucleotide-binding</keyword>
<feature type="region of interest" description="Disordered" evidence="4">
    <location>
        <begin position="555"/>
        <end position="586"/>
    </location>
</feature>
<evidence type="ECO:0000259" key="5">
    <source>
        <dbReference type="PROSITE" id="PS50011"/>
    </source>
</evidence>
<reference evidence="6" key="1">
    <citation type="submission" date="2022-03" db="EMBL/GenBank/DDBJ databases">
        <title>Draft genome sequence of Aduncisulcus paluster, a free-living microaerophilic Fornicata.</title>
        <authorList>
            <person name="Yuyama I."/>
            <person name="Kume K."/>
            <person name="Tamura T."/>
            <person name="Inagaki Y."/>
            <person name="Hashimoto T."/>
        </authorList>
    </citation>
    <scope>NUCLEOTIDE SEQUENCE</scope>
    <source>
        <strain evidence="6">NY0171</strain>
    </source>
</reference>
<dbReference type="SMART" id="SM00220">
    <property type="entry name" value="S_TKc"/>
    <property type="match status" value="1"/>
</dbReference>
<dbReference type="SUPFAM" id="SSF56112">
    <property type="entry name" value="Protein kinase-like (PK-like)"/>
    <property type="match status" value="1"/>
</dbReference>
<dbReference type="InterPro" id="IPR053235">
    <property type="entry name" value="Ser_Thr_kinase"/>
</dbReference>
<name>A0ABQ5K1F6_9EUKA</name>
<dbReference type="Pfam" id="PF00069">
    <property type="entry name" value="Pkinase"/>
    <property type="match status" value="1"/>
</dbReference>
<dbReference type="PROSITE" id="PS00108">
    <property type="entry name" value="PROTEIN_KINASE_ST"/>
    <property type="match status" value="1"/>
</dbReference>
<feature type="binding site" evidence="3">
    <location>
        <position position="206"/>
    </location>
    <ligand>
        <name>ATP</name>
        <dbReference type="ChEBI" id="CHEBI:30616"/>
    </ligand>
</feature>
<dbReference type="PROSITE" id="PS00107">
    <property type="entry name" value="PROTEIN_KINASE_ATP"/>
    <property type="match status" value="1"/>
</dbReference>
<dbReference type="PANTHER" id="PTHR24361">
    <property type="entry name" value="MITOGEN-ACTIVATED KINASE KINASE KINASE"/>
    <property type="match status" value="1"/>
</dbReference>
<accession>A0ABQ5K1F6</accession>